<comment type="similarity">
    <text evidence="5">Belongs to the protein kinase superfamily. STE Ser/Thr protein kinase family. MAP kinase kinase kinase subfamily.</text>
</comment>
<reference evidence="8" key="2">
    <citation type="submission" date="2025-09" db="UniProtKB">
        <authorList>
            <consortium name="Ensembl"/>
        </authorList>
    </citation>
    <scope>IDENTIFICATION</scope>
</reference>
<dbReference type="InterPro" id="IPR011009">
    <property type="entry name" value="Kinase-like_dom_sf"/>
</dbReference>
<keyword evidence="1 5" id="KW-0808">Transferase</keyword>
<comment type="cofactor">
    <cofactor evidence="5">
        <name>Mg(2+)</name>
        <dbReference type="ChEBI" id="CHEBI:18420"/>
    </cofactor>
</comment>
<keyword evidence="9" id="KW-1185">Reference proteome</keyword>
<dbReference type="STRING" id="1676925.ENSPKIP00000029357"/>
<comment type="catalytic activity">
    <reaction evidence="5">
        <text>L-threonyl-[protein] + ATP = O-phospho-L-threonyl-[protein] + ADP + H(+)</text>
        <dbReference type="Rhea" id="RHEA:46608"/>
        <dbReference type="Rhea" id="RHEA-COMP:11060"/>
        <dbReference type="Rhea" id="RHEA-COMP:11605"/>
        <dbReference type="ChEBI" id="CHEBI:15378"/>
        <dbReference type="ChEBI" id="CHEBI:30013"/>
        <dbReference type="ChEBI" id="CHEBI:30616"/>
        <dbReference type="ChEBI" id="CHEBI:61977"/>
        <dbReference type="ChEBI" id="CHEBI:456216"/>
        <dbReference type="EC" id="2.7.11.25"/>
    </reaction>
</comment>
<evidence type="ECO:0000256" key="3">
    <source>
        <dbReference type="ARBA" id="ARBA00022777"/>
    </source>
</evidence>
<comment type="catalytic activity">
    <reaction evidence="5">
        <text>L-seryl-[protein] + ATP = O-phospho-L-seryl-[protein] + ADP + H(+)</text>
        <dbReference type="Rhea" id="RHEA:17989"/>
        <dbReference type="Rhea" id="RHEA-COMP:9863"/>
        <dbReference type="Rhea" id="RHEA-COMP:11604"/>
        <dbReference type="ChEBI" id="CHEBI:15378"/>
        <dbReference type="ChEBI" id="CHEBI:29999"/>
        <dbReference type="ChEBI" id="CHEBI:30616"/>
        <dbReference type="ChEBI" id="CHEBI:83421"/>
        <dbReference type="ChEBI" id="CHEBI:456216"/>
        <dbReference type="EC" id="2.7.11.25"/>
    </reaction>
</comment>
<evidence type="ECO:0000313" key="8">
    <source>
        <dbReference type="Ensembl" id="ENSPKIP00000029357.1"/>
    </source>
</evidence>
<protein>
    <recommendedName>
        <fullName evidence="5">Mitogen-activated protein kinase kinase kinase 8</fullName>
        <ecNumber evidence="5">2.7.11.25</ecNumber>
    </recommendedName>
</protein>
<dbReference type="Proteomes" id="UP000261540">
    <property type="component" value="Unplaced"/>
</dbReference>
<evidence type="ECO:0000256" key="5">
    <source>
        <dbReference type="PIRNR" id="PIRNR038171"/>
    </source>
</evidence>
<accession>A0A3B3SF23</accession>
<evidence type="ECO:0000256" key="1">
    <source>
        <dbReference type="ARBA" id="ARBA00022679"/>
    </source>
</evidence>
<dbReference type="AlphaFoldDB" id="A0A3B3SF23"/>
<dbReference type="InterPro" id="IPR008271">
    <property type="entry name" value="Ser/Thr_kinase_AS"/>
</dbReference>
<evidence type="ECO:0000256" key="2">
    <source>
        <dbReference type="ARBA" id="ARBA00022741"/>
    </source>
</evidence>
<dbReference type="Gene3D" id="1.10.510.10">
    <property type="entry name" value="Transferase(Phosphotransferase) domain 1"/>
    <property type="match status" value="1"/>
</dbReference>
<dbReference type="GO" id="GO:0106310">
    <property type="term" value="F:protein serine kinase activity"/>
    <property type="evidence" value="ECO:0007669"/>
    <property type="project" value="RHEA"/>
</dbReference>
<dbReference type="PROSITE" id="PS50011">
    <property type="entry name" value="PROTEIN_KINASE_DOM"/>
    <property type="match status" value="1"/>
</dbReference>
<dbReference type="PROSITE" id="PS00108">
    <property type="entry name" value="PROTEIN_KINASE_ST"/>
    <property type="match status" value="1"/>
</dbReference>
<keyword evidence="4 5" id="KW-0067">ATP-binding</keyword>
<feature type="region of interest" description="Disordered" evidence="6">
    <location>
        <begin position="438"/>
        <end position="459"/>
    </location>
</feature>
<keyword evidence="2 5" id="KW-0547">Nucleotide-binding</keyword>
<dbReference type="SMART" id="SM00220">
    <property type="entry name" value="S_TKc"/>
    <property type="match status" value="1"/>
</dbReference>
<keyword evidence="5" id="KW-0723">Serine/threonine-protein kinase</keyword>
<evidence type="ECO:0000259" key="7">
    <source>
        <dbReference type="PROSITE" id="PS50011"/>
    </source>
</evidence>
<keyword evidence="3 5" id="KW-0418">Kinase</keyword>
<evidence type="ECO:0000256" key="4">
    <source>
        <dbReference type="ARBA" id="ARBA00022840"/>
    </source>
</evidence>
<dbReference type="InterPro" id="IPR050538">
    <property type="entry name" value="MAP_kinase_kinase_kinase"/>
</dbReference>
<dbReference type="GO" id="GO:0004709">
    <property type="term" value="F:MAP kinase kinase kinase activity"/>
    <property type="evidence" value="ECO:0007669"/>
    <property type="project" value="UniProtKB-EC"/>
</dbReference>
<dbReference type="GeneTree" id="ENSGT00940000158806"/>
<proteinExistence type="inferred from homology"/>
<feature type="domain" description="Protein kinase" evidence="7">
    <location>
        <begin position="174"/>
        <end position="424"/>
    </location>
</feature>
<dbReference type="GO" id="GO:0005524">
    <property type="term" value="F:ATP binding"/>
    <property type="evidence" value="ECO:0007669"/>
    <property type="project" value="UniProtKB-KW"/>
</dbReference>
<dbReference type="PANTHER" id="PTHR48016">
    <property type="entry name" value="MAP KINASE KINASE KINASE SSK2-RELATED-RELATED"/>
    <property type="match status" value="1"/>
</dbReference>
<dbReference type="Ensembl" id="ENSPKIT00000010153.1">
    <property type="protein sequence ID" value="ENSPKIP00000029357.1"/>
    <property type="gene ID" value="ENSPKIG00000010640.1"/>
</dbReference>
<dbReference type="InterPro" id="IPR000719">
    <property type="entry name" value="Prot_kinase_dom"/>
</dbReference>
<dbReference type="OrthoDB" id="8693905at2759"/>
<name>A0A3B3SF23_9TELE</name>
<reference evidence="8" key="1">
    <citation type="submission" date="2025-08" db="UniProtKB">
        <authorList>
            <consortium name="Ensembl"/>
        </authorList>
    </citation>
    <scope>IDENTIFICATION</scope>
</reference>
<dbReference type="PANTHER" id="PTHR48016:SF31">
    <property type="entry name" value="MITOGEN-ACTIVATED PROTEIN KINASE KINASE KINASE 8"/>
    <property type="match status" value="1"/>
</dbReference>
<sequence length="490" mass="54791">MVLVVTPYWCVLGVDAGSQLVLTLRVKKHFTPRSDNHSDTMRLTNQTAVDLLLANMDIGSFMKLEDLFHPRGDQSSLFEDSVFQDDMGEKEEMNDCPEPGGLVTKWSDRVRYGTMFDLLDFVNLISNAQSGLHMPDLTEEMGIVINKAYLAVKEGRYRINADVFLFPWMPTFQNLQLGQVRKGAFGRVHLGQDTQTGKRMACKLIPLEDFGASEVEIQAGLQHRNIAELFGVVLWDRTMHLFMEAGEGGSVLEKLDSAGPMWESEIIWVTRQILRGLDYLHSRRVIHHDIKPSNIVLMSSKAVLVDFGLSVKMTGDLYYPKDFRGTELYMSPEVVLCRGHNTKADVYSLGASIIHMQTGHPPWVRRYPPSAYPSYLYIIHKQAPPLEDIADACSAALRGFLGRALDRNPQLRASAAELLQDSALRPHGKAQSRCQSLDSALEEASSAPPPRHAQLHDGTRNSPCMLGLRFTNGDCPAAPDKTLRSYSTMV</sequence>
<organism evidence="8 9">
    <name type="scientific">Paramormyrops kingsleyae</name>
    <dbReference type="NCBI Taxonomy" id="1676925"/>
    <lineage>
        <taxon>Eukaryota</taxon>
        <taxon>Metazoa</taxon>
        <taxon>Chordata</taxon>
        <taxon>Craniata</taxon>
        <taxon>Vertebrata</taxon>
        <taxon>Euteleostomi</taxon>
        <taxon>Actinopterygii</taxon>
        <taxon>Neopterygii</taxon>
        <taxon>Teleostei</taxon>
        <taxon>Osteoglossocephala</taxon>
        <taxon>Osteoglossomorpha</taxon>
        <taxon>Osteoglossiformes</taxon>
        <taxon>Mormyridae</taxon>
        <taxon>Paramormyrops</taxon>
    </lineage>
</organism>
<dbReference type="SUPFAM" id="SSF56112">
    <property type="entry name" value="Protein kinase-like (PK-like)"/>
    <property type="match status" value="1"/>
</dbReference>
<evidence type="ECO:0000256" key="6">
    <source>
        <dbReference type="SAM" id="MobiDB-lite"/>
    </source>
</evidence>
<dbReference type="EC" id="2.7.11.25" evidence="5"/>
<evidence type="ECO:0000313" key="9">
    <source>
        <dbReference type="Proteomes" id="UP000261540"/>
    </source>
</evidence>
<dbReference type="Gene3D" id="3.30.200.20">
    <property type="entry name" value="Phosphorylase Kinase, domain 1"/>
    <property type="match status" value="1"/>
</dbReference>
<dbReference type="Pfam" id="PF00069">
    <property type="entry name" value="Pkinase"/>
    <property type="match status" value="1"/>
</dbReference>